<evidence type="ECO:0000259" key="1">
    <source>
        <dbReference type="PROSITE" id="PS50801"/>
    </source>
</evidence>
<dbReference type="Pfam" id="PF13466">
    <property type="entry name" value="STAS_2"/>
    <property type="match status" value="1"/>
</dbReference>
<organism evidence="2 3">
    <name type="scientific">Aquabacterium olei</name>
    <dbReference type="NCBI Taxonomy" id="1296669"/>
    <lineage>
        <taxon>Bacteria</taxon>
        <taxon>Pseudomonadati</taxon>
        <taxon>Pseudomonadota</taxon>
        <taxon>Betaproteobacteria</taxon>
        <taxon>Burkholderiales</taxon>
        <taxon>Aquabacterium</taxon>
    </lineage>
</organism>
<sequence>MLLLPAVITHAEVPHVLSLFKQTLEQAAAGKPGEVVMLTVDGSALQQFDSSALAVLLECQRMARARGRAFSVQSLPTKLTELAGLYGVDGLLQSG</sequence>
<dbReference type="InterPro" id="IPR002645">
    <property type="entry name" value="STAS_dom"/>
</dbReference>
<gene>
    <name evidence="2" type="ORF">DEH84_03440</name>
</gene>
<proteinExistence type="predicted"/>
<keyword evidence="3" id="KW-1185">Reference proteome</keyword>
<dbReference type="PROSITE" id="PS50801">
    <property type="entry name" value="STAS"/>
    <property type="match status" value="1"/>
</dbReference>
<dbReference type="SUPFAM" id="SSF52091">
    <property type="entry name" value="SpoIIaa-like"/>
    <property type="match status" value="1"/>
</dbReference>
<evidence type="ECO:0000313" key="2">
    <source>
        <dbReference type="EMBL" id="AWI55079.1"/>
    </source>
</evidence>
<accession>A0A2U8FVH9</accession>
<dbReference type="EMBL" id="CP029210">
    <property type="protein sequence ID" value="AWI55079.1"/>
    <property type="molecule type" value="Genomic_DNA"/>
</dbReference>
<dbReference type="InterPro" id="IPR036513">
    <property type="entry name" value="STAS_dom_sf"/>
</dbReference>
<protein>
    <submittedName>
        <fullName evidence="2">Anti-anti-sigma factor</fullName>
    </submittedName>
</protein>
<reference evidence="2 3" key="1">
    <citation type="submission" date="2018-05" db="EMBL/GenBank/DDBJ databases">
        <title>complete genome sequence of Aquabacterium olei NBRC 110486.</title>
        <authorList>
            <person name="Tang B."/>
            <person name="Chang J."/>
            <person name="Zhang L."/>
            <person name="Yang H."/>
        </authorList>
    </citation>
    <scope>NUCLEOTIDE SEQUENCE [LARGE SCALE GENOMIC DNA]</scope>
    <source>
        <strain evidence="2 3">NBRC 110486</strain>
    </source>
</reference>
<dbReference type="KEGG" id="aon:DEH84_03440"/>
<feature type="domain" description="STAS" evidence="1">
    <location>
        <begin position="1"/>
        <end position="95"/>
    </location>
</feature>
<dbReference type="Proteomes" id="UP000244892">
    <property type="component" value="Chromosome"/>
</dbReference>
<dbReference type="Gene3D" id="3.30.750.24">
    <property type="entry name" value="STAS domain"/>
    <property type="match status" value="1"/>
</dbReference>
<dbReference type="AlphaFoldDB" id="A0A2U8FVH9"/>
<name>A0A2U8FVH9_9BURK</name>
<dbReference type="OrthoDB" id="9156744at2"/>
<dbReference type="InterPro" id="IPR058548">
    <property type="entry name" value="MlaB-like_STAS"/>
</dbReference>
<evidence type="ECO:0000313" key="3">
    <source>
        <dbReference type="Proteomes" id="UP000244892"/>
    </source>
</evidence>
<dbReference type="RefSeq" id="WP_109038198.1">
    <property type="nucleotide sequence ID" value="NZ_CP029210.1"/>
</dbReference>